<dbReference type="RefSeq" id="WP_179719972.1">
    <property type="nucleotide sequence ID" value="NZ_JACBZT010000001.1"/>
</dbReference>
<dbReference type="GO" id="GO:0003824">
    <property type="term" value="F:catalytic activity"/>
    <property type="evidence" value="ECO:0007669"/>
    <property type="project" value="InterPro"/>
</dbReference>
<dbReference type="Pfam" id="PF03476">
    <property type="entry name" value="MOSC_N"/>
    <property type="match status" value="1"/>
</dbReference>
<proteinExistence type="predicted"/>
<dbReference type="SUPFAM" id="SSF50800">
    <property type="entry name" value="PK beta-barrel domain-like"/>
    <property type="match status" value="1"/>
</dbReference>
<name>A0A853CIS7_9ACTN</name>
<sequence>MNGVVGTVDQVSVYPVKSLAGRTVAEARVEPAGLVGDRAWAVVDATTGERVTVKTTPELAEVVATGDDEADTITLTEVLGRPVRLQRTSAEAPQVDAAAVHLVSRSAIDRAAGGDVPAGCSADDPRANLLLSLDGDEDERAWVGRSLRIGEVELTVTRPPKHCLGVYAEVRTPGRVRPGDPVELLS</sequence>
<dbReference type="PROSITE" id="PS51340">
    <property type="entry name" value="MOSC"/>
    <property type="match status" value="1"/>
</dbReference>
<accession>A0A853CIS7</accession>
<dbReference type="InterPro" id="IPR005303">
    <property type="entry name" value="MOCOS_middle"/>
</dbReference>
<protein>
    <recommendedName>
        <fullName evidence="1">MOSC domain-containing protein</fullName>
    </recommendedName>
</protein>
<evidence type="ECO:0000313" key="3">
    <source>
        <dbReference type="Proteomes" id="UP000541969"/>
    </source>
</evidence>
<evidence type="ECO:0000259" key="1">
    <source>
        <dbReference type="PROSITE" id="PS51340"/>
    </source>
</evidence>
<organism evidence="2 3">
    <name type="scientific">Petropleomorpha daqingensis</name>
    <dbReference type="NCBI Taxonomy" id="2026353"/>
    <lineage>
        <taxon>Bacteria</taxon>
        <taxon>Bacillati</taxon>
        <taxon>Actinomycetota</taxon>
        <taxon>Actinomycetes</taxon>
        <taxon>Geodermatophilales</taxon>
        <taxon>Geodermatophilaceae</taxon>
        <taxon>Petropleomorpha</taxon>
    </lineage>
</organism>
<feature type="domain" description="MOSC" evidence="1">
    <location>
        <begin position="21"/>
        <end position="185"/>
    </location>
</feature>
<dbReference type="GO" id="GO:0030151">
    <property type="term" value="F:molybdenum ion binding"/>
    <property type="evidence" value="ECO:0007669"/>
    <property type="project" value="InterPro"/>
</dbReference>
<dbReference type="AlphaFoldDB" id="A0A853CIS7"/>
<dbReference type="InterPro" id="IPR011037">
    <property type="entry name" value="Pyrv_Knase-like_insert_dom_sf"/>
</dbReference>
<comment type="caution">
    <text evidence="2">The sequence shown here is derived from an EMBL/GenBank/DDBJ whole genome shotgun (WGS) entry which is preliminary data.</text>
</comment>
<dbReference type="Gene3D" id="2.40.33.20">
    <property type="entry name" value="PK beta-barrel domain-like"/>
    <property type="match status" value="1"/>
</dbReference>
<reference evidence="2 3" key="1">
    <citation type="submission" date="2020-07" db="EMBL/GenBank/DDBJ databases">
        <title>Sequencing the genomes of 1000 actinobacteria strains.</title>
        <authorList>
            <person name="Klenk H.-P."/>
        </authorList>
    </citation>
    <scope>NUCLEOTIDE SEQUENCE [LARGE SCALE GENOMIC DNA]</scope>
    <source>
        <strain evidence="2 3">DSM 104001</strain>
    </source>
</reference>
<evidence type="ECO:0000313" key="2">
    <source>
        <dbReference type="EMBL" id="NYJ07835.1"/>
    </source>
</evidence>
<dbReference type="EMBL" id="JACBZT010000001">
    <property type="protein sequence ID" value="NYJ07835.1"/>
    <property type="molecule type" value="Genomic_DNA"/>
</dbReference>
<dbReference type="Proteomes" id="UP000541969">
    <property type="component" value="Unassembled WGS sequence"/>
</dbReference>
<keyword evidence="3" id="KW-1185">Reference proteome</keyword>
<dbReference type="GO" id="GO:0030170">
    <property type="term" value="F:pyridoxal phosphate binding"/>
    <property type="evidence" value="ECO:0007669"/>
    <property type="project" value="InterPro"/>
</dbReference>
<dbReference type="InterPro" id="IPR005302">
    <property type="entry name" value="MoCF_Sase_C"/>
</dbReference>
<gene>
    <name evidence="2" type="ORF">GGQ55_004113</name>
</gene>